<dbReference type="GO" id="GO:0005886">
    <property type="term" value="C:plasma membrane"/>
    <property type="evidence" value="ECO:0007669"/>
    <property type="project" value="UniProtKB-SubCell"/>
</dbReference>
<accession>A0A1M5VE82</accession>
<organism evidence="7 8">
    <name type="scientific">Vibrio aerogenes CECT 7868</name>
    <dbReference type="NCBI Taxonomy" id="1216006"/>
    <lineage>
        <taxon>Bacteria</taxon>
        <taxon>Pseudomonadati</taxon>
        <taxon>Pseudomonadota</taxon>
        <taxon>Gammaproteobacteria</taxon>
        <taxon>Vibrionales</taxon>
        <taxon>Vibrionaceae</taxon>
        <taxon>Vibrio</taxon>
    </lineage>
</organism>
<name>A0A1M5VE82_9VIBR</name>
<keyword evidence="2" id="KW-1003">Cell membrane</keyword>
<gene>
    <name evidence="7" type="ORF">VA7868_00361</name>
</gene>
<keyword evidence="8" id="KW-1185">Reference proteome</keyword>
<dbReference type="STRING" id="1216006.VA7868_00361"/>
<protein>
    <submittedName>
        <fullName evidence="7">Major Facilitator Superfamily protein</fullName>
    </submittedName>
</protein>
<feature type="transmembrane region" description="Helical" evidence="6">
    <location>
        <begin position="203"/>
        <end position="221"/>
    </location>
</feature>
<dbReference type="SUPFAM" id="SSF103473">
    <property type="entry name" value="MFS general substrate transporter"/>
    <property type="match status" value="1"/>
</dbReference>
<keyword evidence="4 6" id="KW-1133">Transmembrane helix</keyword>
<evidence type="ECO:0000256" key="1">
    <source>
        <dbReference type="ARBA" id="ARBA00004651"/>
    </source>
</evidence>
<feature type="transmembrane region" description="Helical" evidence="6">
    <location>
        <begin position="344"/>
        <end position="364"/>
    </location>
</feature>
<keyword evidence="3 6" id="KW-0812">Transmembrane</keyword>
<evidence type="ECO:0000256" key="6">
    <source>
        <dbReference type="SAM" id="Phobius"/>
    </source>
</evidence>
<dbReference type="InterPro" id="IPR036259">
    <property type="entry name" value="MFS_trans_sf"/>
</dbReference>
<evidence type="ECO:0000256" key="5">
    <source>
        <dbReference type="ARBA" id="ARBA00023136"/>
    </source>
</evidence>
<evidence type="ECO:0000313" key="7">
    <source>
        <dbReference type="EMBL" id="SHH73572.1"/>
    </source>
</evidence>
<dbReference type="GO" id="GO:0022857">
    <property type="term" value="F:transmembrane transporter activity"/>
    <property type="evidence" value="ECO:0007669"/>
    <property type="project" value="InterPro"/>
</dbReference>
<evidence type="ECO:0000313" key="8">
    <source>
        <dbReference type="Proteomes" id="UP000184608"/>
    </source>
</evidence>
<evidence type="ECO:0000256" key="3">
    <source>
        <dbReference type="ARBA" id="ARBA00022692"/>
    </source>
</evidence>
<feature type="transmembrane region" description="Helical" evidence="6">
    <location>
        <begin position="394"/>
        <end position="417"/>
    </location>
</feature>
<dbReference type="PANTHER" id="PTHR43124">
    <property type="entry name" value="PURINE EFFLUX PUMP PBUE"/>
    <property type="match status" value="1"/>
</dbReference>
<feature type="transmembrane region" description="Helical" evidence="6">
    <location>
        <begin position="758"/>
        <end position="779"/>
    </location>
</feature>
<evidence type="ECO:0000256" key="4">
    <source>
        <dbReference type="ARBA" id="ARBA00022989"/>
    </source>
</evidence>
<keyword evidence="5 6" id="KW-0472">Membrane</keyword>
<reference evidence="7 8" key="1">
    <citation type="submission" date="2016-11" db="EMBL/GenBank/DDBJ databases">
        <authorList>
            <person name="Jaros S."/>
            <person name="Januszkiewicz K."/>
            <person name="Wedrychowicz H."/>
        </authorList>
    </citation>
    <scope>NUCLEOTIDE SEQUENCE [LARGE SCALE GENOMIC DNA]</scope>
    <source>
        <strain evidence="7 8">CECT 7868</strain>
    </source>
</reference>
<feature type="transmembrane region" description="Helical" evidence="6">
    <location>
        <begin position="171"/>
        <end position="188"/>
    </location>
</feature>
<dbReference type="Proteomes" id="UP000184608">
    <property type="component" value="Unassembled WGS sequence"/>
</dbReference>
<dbReference type="OrthoDB" id="8455980at2"/>
<proteinExistence type="predicted"/>
<dbReference type="RefSeq" id="WP_073602135.1">
    <property type="nucleotide sequence ID" value="NZ_FQXZ01000005.1"/>
</dbReference>
<comment type="subcellular location">
    <subcellularLocation>
        <location evidence="1">Cell membrane</location>
        <topology evidence="1">Multi-pass membrane protein</topology>
    </subcellularLocation>
</comment>
<feature type="transmembrane region" description="Helical" evidence="6">
    <location>
        <begin position="519"/>
        <end position="540"/>
    </location>
</feature>
<feature type="transmembrane region" description="Helical" evidence="6">
    <location>
        <begin position="673"/>
        <end position="693"/>
    </location>
</feature>
<feature type="transmembrane region" description="Helical" evidence="6">
    <location>
        <begin position="785"/>
        <end position="802"/>
    </location>
</feature>
<feature type="transmembrane region" description="Helical" evidence="6">
    <location>
        <begin position="7"/>
        <end position="26"/>
    </location>
</feature>
<dbReference type="Pfam" id="PF07690">
    <property type="entry name" value="MFS_1"/>
    <property type="match status" value="1"/>
</dbReference>
<feature type="transmembrane region" description="Helical" evidence="6">
    <location>
        <begin position="423"/>
        <end position="445"/>
    </location>
</feature>
<feature type="transmembrane region" description="Helical" evidence="6">
    <location>
        <begin position="618"/>
        <end position="635"/>
    </location>
</feature>
<dbReference type="CDD" id="cd06174">
    <property type="entry name" value="MFS"/>
    <property type="match status" value="1"/>
</dbReference>
<dbReference type="InterPro" id="IPR050189">
    <property type="entry name" value="MFS_Efflux_Transporters"/>
</dbReference>
<sequence length="812" mass="89762">MTKILRLCVSFSVMLVSVGLLIFIGVGESYRVIPSLTLNQICKQVQMVSKDIEYNLKLGLPMEYPGFSVRLYQFALNHPQIEQATLSKINPLNNEKHQGADLYSHDLRCSMPEKQLLEHIHFNLSGLLKEINHINQYHLVYPVGNTPEALIDITLTAGLFSRPILLQFRPVTRLVAIFMLICPVLLLMQEKLSMAKRVRFKKWLHHCMFLLVTTIVTFQYISLYQDQLKSSSVTLADAIESRLSSPLKMGFDLTSNFSGLNQLLNDYAANNPDISYLYISKQGKIVFSPKQASQPEVILSSCAPAPHKSSVRVCRRLADSDYVLIIETPWSVIYQKVIRVARNILVLFLASLLLANLFIGGMLPSESISRRYIRYLSSPSGATQIQVEQSVYHLLPLFVLGVLTESISLSFISSYLAQTLAGSPYTASMAFCVYYICFAAMLIPAGRWAEKHSLRHMLILSLFIATLTQSGLATTTNPHILILCRALSGATQSVFFIAVQSYLLTASSHLPQLKSGEKILSGFNISTISGMTIGALLAYTLGEKHVFMFGGFLGMIAFVSCVICIRDIQPGQPAHLSVAEKASNLALQEHKSPKTFLTLLKDIDIYKSVMLVGFPAKALYVGIIVFLLPILLASQQFQPDLIGQILVCYYLGSMAATVLQRRYPQLTESHHRIIWLGCLGSGVALVIIGLGSLNDPFLTHFNGYLSRESCNALRFSCGVFLLGLSQGLIQSAVIPQVLNTKSARLLGKNTLSAAYRFLERLGHISGPSLAAFFLISNGGIEPPRIMLLGVYIAFSGSIFFILSHQAKGAQPS</sequence>
<dbReference type="EMBL" id="FQXZ01000005">
    <property type="protein sequence ID" value="SHH73572.1"/>
    <property type="molecule type" value="Genomic_DNA"/>
</dbReference>
<feature type="transmembrane region" description="Helical" evidence="6">
    <location>
        <begin position="713"/>
        <end position="738"/>
    </location>
</feature>
<dbReference type="Gene3D" id="1.20.1250.20">
    <property type="entry name" value="MFS general substrate transporter like domains"/>
    <property type="match status" value="1"/>
</dbReference>
<dbReference type="PANTHER" id="PTHR43124:SF3">
    <property type="entry name" value="CHLORAMPHENICOL EFFLUX PUMP RV0191"/>
    <property type="match status" value="1"/>
</dbReference>
<dbReference type="AlphaFoldDB" id="A0A1M5VE82"/>
<dbReference type="InterPro" id="IPR011701">
    <property type="entry name" value="MFS"/>
</dbReference>
<feature type="transmembrane region" description="Helical" evidence="6">
    <location>
        <begin position="546"/>
        <end position="565"/>
    </location>
</feature>
<evidence type="ECO:0000256" key="2">
    <source>
        <dbReference type="ARBA" id="ARBA00022475"/>
    </source>
</evidence>
<feature type="transmembrane region" description="Helical" evidence="6">
    <location>
        <begin position="641"/>
        <end position="661"/>
    </location>
</feature>